<dbReference type="OrthoDB" id="8922241at2759"/>
<dbReference type="GO" id="GO:0008270">
    <property type="term" value="F:zinc ion binding"/>
    <property type="evidence" value="ECO:0007669"/>
    <property type="project" value="UniProtKB-KW"/>
</dbReference>
<feature type="domain" description="C2H2-type" evidence="9">
    <location>
        <begin position="361"/>
        <end position="388"/>
    </location>
</feature>
<dbReference type="PROSITE" id="PS50157">
    <property type="entry name" value="ZINC_FINGER_C2H2_2"/>
    <property type="match status" value="3"/>
</dbReference>
<evidence type="ECO:0000313" key="10">
    <source>
        <dbReference type="EMBL" id="KAF9148849.1"/>
    </source>
</evidence>
<evidence type="ECO:0000313" key="11">
    <source>
        <dbReference type="Proteomes" id="UP000748756"/>
    </source>
</evidence>
<dbReference type="Pfam" id="PF13894">
    <property type="entry name" value="zf-C2H2_4"/>
    <property type="match status" value="1"/>
</dbReference>
<evidence type="ECO:0000256" key="7">
    <source>
        <dbReference type="PROSITE-ProRule" id="PRU00042"/>
    </source>
</evidence>
<evidence type="ECO:0000256" key="1">
    <source>
        <dbReference type="ARBA" id="ARBA00004123"/>
    </source>
</evidence>
<dbReference type="EMBL" id="JAAAUQ010000605">
    <property type="protein sequence ID" value="KAF9148849.1"/>
    <property type="molecule type" value="Genomic_DNA"/>
</dbReference>
<keyword evidence="2" id="KW-0479">Metal-binding</keyword>
<comment type="subcellular location">
    <subcellularLocation>
        <location evidence="1">Nucleus</location>
    </subcellularLocation>
</comment>
<keyword evidence="5" id="KW-0862">Zinc</keyword>
<evidence type="ECO:0000256" key="5">
    <source>
        <dbReference type="ARBA" id="ARBA00022833"/>
    </source>
</evidence>
<dbReference type="PANTHER" id="PTHR24388">
    <property type="entry name" value="ZINC FINGER PROTEIN"/>
    <property type="match status" value="1"/>
</dbReference>
<accession>A0A9P5V9T3</accession>
<dbReference type="Gene3D" id="3.30.160.60">
    <property type="entry name" value="Classic Zinc Finger"/>
    <property type="match status" value="1"/>
</dbReference>
<dbReference type="PROSITE" id="PS00028">
    <property type="entry name" value="ZINC_FINGER_C2H2_1"/>
    <property type="match status" value="2"/>
</dbReference>
<dbReference type="GO" id="GO:0000981">
    <property type="term" value="F:DNA-binding transcription factor activity, RNA polymerase II-specific"/>
    <property type="evidence" value="ECO:0007669"/>
    <property type="project" value="TreeGrafter"/>
</dbReference>
<evidence type="ECO:0000256" key="3">
    <source>
        <dbReference type="ARBA" id="ARBA00022737"/>
    </source>
</evidence>
<dbReference type="InterPro" id="IPR050527">
    <property type="entry name" value="Snail/Krueppel_Znf"/>
</dbReference>
<keyword evidence="6" id="KW-0539">Nucleus</keyword>
<dbReference type="GO" id="GO:0005634">
    <property type="term" value="C:nucleus"/>
    <property type="evidence" value="ECO:0007669"/>
    <property type="project" value="UniProtKB-SubCell"/>
</dbReference>
<dbReference type="AlphaFoldDB" id="A0A9P5V9T3"/>
<feature type="domain" description="C2H2-type" evidence="9">
    <location>
        <begin position="390"/>
        <end position="418"/>
    </location>
</feature>
<keyword evidence="4 7" id="KW-0863">Zinc-finger</keyword>
<dbReference type="Pfam" id="PF00096">
    <property type="entry name" value="zf-C2H2"/>
    <property type="match status" value="2"/>
</dbReference>
<dbReference type="GO" id="GO:0000978">
    <property type="term" value="F:RNA polymerase II cis-regulatory region sequence-specific DNA binding"/>
    <property type="evidence" value="ECO:0007669"/>
    <property type="project" value="TreeGrafter"/>
</dbReference>
<proteinExistence type="predicted"/>
<feature type="domain" description="C2H2-type" evidence="9">
    <location>
        <begin position="418"/>
        <end position="445"/>
    </location>
</feature>
<feature type="region of interest" description="Disordered" evidence="8">
    <location>
        <begin position="301"/>
        <end position="353"/>
    </location>
</feature>
<evidence type="ECO:0000256" key="4">
    <source>
        <dbReference type="ARBA" id="ARBA00022771"/>
    </source>
</evidence>
<dbReference type="InterPro" id="IPR036236">
    <property type="entry name" value="Znf_C2H2_sf"/>
</dbReference>
<gene>
    <name evidence="10" type="ORF">BG015_009401</name>
</gene>
<dbReference type="PANTHER" id="PTHR24388:SF54">
    <property type="entry name" value="PROTEIN ESCARGOT"/>
    <property type="match status" value="1"/>
</dbReference>
<reference evidence="10" key="1">
    <citation type="journal article" date="2020" name="Fungal Divers.">
        <title>Resolving the Mortierellaceae phylogeny through synthesis of multi-gene phylogenetics and phylogenomics.</title>
        <authorList>
            <person name="Vandepol N."/>
            <person name="Liber J."/>
            <person name="Desiro A."/>
            <person name="Na H."/>
            <person name="Kennedy M."/>
            <person name="Barry K."/>
            <person name="Grigoriev I.V."/>
            <person name="Miller A.N."/>
            <person name="O'Donnell K."/>
            <person name="Stajich J.E."/>
            <person name="Bonito G."/>
        </authorList>
    </citation>
    <scope>NUCLEOTIDE SEQUENCE</scope>
    <source>
        <strain evidence="10">NRRL 6426</strain>
    </source>
</reference>
<evidence type="ECO:0000256" key="2">
    <source>
        <dbReference type="ARBA" id="ARBA00022723"/>
    </source>
</evidence>
<comment type="caution">
    <text evidence="10">The sequence shown here is derived from an EMBL/GenBank/DDBJ whole genome shotgun (WGS) entry which is preliminary data.</text>
</comment>
<sequence length="445" mass="49617">MSRYPATQPPRLQSGSDIDSLSSSVGNYYHEALPWSPRFLSLQEGLRVVCLDHARGKVSDTDLPRTYHGPSFTPVKTTHGRFCCITGVAFQDEGRGPETFGYVVEKGDLSYVLQPEPTDANTSADGSMVNTLYEVCAKVNSKTQYLVRPRDLPSPEDCPKSYRELYERAVGSVYGKQTPVPLPTQSPLLLPPTANSISHAYEFCRPLDDSITKVSCRVARFADLGFGVKQIQEFVVIEFSLISGEWQEDDRHYSIPVSVDDQCYPFDVIHLACWAHGAANNVPAEPTSQSCKTVDIHVPSLDKNHSHLSSSNIKRPRSDERQAQRRTSPSTKNRKVLPKDLTPSPPPSAVATEAEASTYRFPCDLCPKNFASRKGLNAHMGAHDKNRPSFACDACERRFTRPSDMERHKATSHENKKYPCKRCGRSLSRADGLLNHQRTCQSKLQ</sequence>
<name>A0A9P5V9T3_9FUNG</name>
<keyword evidence="3" id="KW-0677">Repeat</keyword>
<evidence type="ECO:0000259" key="9">
    <source>
        <dbReference type="PROSITE" id="PS50157"/>
    </source>
</evidence>
<dbReference type="InterPro" id="IPR013087">
    <property type="entry name" value="Znf_C2H2_type"/>
</dbReference>
<protein>
    <recommendedName>
        <fullName evidence="9">C2H2-type domain-containing protein</fullName>
    </recommendedName>
</protein>
<keyword evidence="11" id="KW-1185">Reference proteome</keyword>
<dbReference type="Proteomes" id="UP000748756">
    <property type="component" value="Unassembled WGS sequence"/>
</dbReference>
<organism evidence="10 11">
    <name type="scientific">Linnemannia schmuckeri</name>
    <dbReference type="NCBI Taxonomy" id="64567"/>
    <lineage>
        <taxon>Eukaryota</taxon>
        <taxon>Fungi</taxon>
        <taxon>Fungi incertae sedis</taxon>
        <taxon>Mucoromycota</taxon>
        <taxon>Mortierellomycotina</taxon>
        <taxon>Mortierellomycetes</taxon>
        <taxon>Mortierellales</taxon>
        <taxon>Mortierellaceae</taxon>
        <taxon>Linnemannia</taxon>
    </lineage>
</organism>
<dbReference type="SMART" id="SM00355">
    <property type="entry name" value="ZnF_C2H2"/>
    <property type="match status" value="3"/>
</dbReference>
<dbReference type="SUPFAM" id="SSF57667">
    <property type="entry name" value="beta-beta-alpha zinc fingers"/>
    <property type="match status" value="2"/>
</dbReference>
<evidence type="ECO:0000256" key="6">
    <source>
        <dbReference type="ARBA" id="ARBA00023242"/>
    </source>
</evidence>
<evidence type="ECO:0000256" key="8">
    <source>
        <dbReference type="SAM" id="MobiDB-lite"/>
    </source>
</evidence>